<dbReference type="InterPro" id="IPR038019">
    <property type="entry name" value="PRib_AMP_CycHydrolase_sf"/>
</dbReference>
<comment type="similarity">
    <text evidence="6">In the N-terminal section; belongs to the PRA-CH family.</text>
</comment>
<keyword evidence="11" id="KW-0862">Zinc</keyword>
<reference evidence="13 14" key="1">
    <citation type="submission" date="2019-02" db="EMBL/GenBank/DDBJ databases">
        <title>Deep-cultivation of Planctomycetes and their phenomic and genomic characterization uncovers novel biology.</title>
        <authorList>
            <person name="Wiegand S."/>
            <person name="Jogler M."/>
            <person name="Boedeker C."/>
            <person name="Pinto D."/>
            <person name="Vollmers J."/>
            <person name="Rivas-Marin E."/>
            <person name="Kohn T."/>
            <person name="Peeters S.H."/>
            <person name="Heuer A."/>
            <person name="Rast P."/>
            <person name="Oberbeckmann S."/>
            <person name="Bunk B."/>
            <person name="Jeske O."/>
            <person name="Meyerdierks A."/>
            <person name="Storesund J.E."/>
            <person name="Kallscheuer N."/>
            <person name="Luecker S."/>
            <person name="Lage O.M."/>
            <person name="Pohl T."/>
            <person name="Merkel B.J."/>
            <person name="Hornburger P."/>
            <person name="Mueller R.-W."/>
            <person name="Bruemmer F."/>
            <person name="Labrenz M."/>
            <person name="Spormann A.M."/>
            <person name="Op den Camp H."/>
            <person name="Overmann J."/>
            <person name="Amann R."/>
            <person name="Jetten M.S.M."/>
            <person name="Mascher T."/>
            <person name="Medema M.H."/>
            <person name="Devos D.P."/>
            <person name="Kaster A.-K."/>
            <person name="Ovreas L."/>
            <person name="Rohde M."/>
            <person name="Galperin M.Y."/>
            <person name="Jogler C."/>
        </authorList>
    </citation>
    <scope>NUCLEOTIDE SEQUENCE [LARGE SCALE GENOMIC DNA]</scope>
    <source>
        <strain evidence="13 14">Pla175</strain>
    </source>
</reference>
<keyword evidence="8 11" id="KW-0028">Amino-acid biosynthesis</keyword>
<evidence type="ECO:0000313" key="14">
    <source>
        <dbReference type="Proteomes" id="UP000317429"/>
    </source>
</evidence>
<dbReference type="EMBL" id="CP036291">
    <property type="protein sequence ID" value="QDU91235.1"/>
    <property type="molecule type" value="Genomic_DNA"/>
</dbReference>
<dbReference type="SUPFAM" id="SSF141734">
    <property type="entry name" value="HisI-like"/>
    <property type="match status" value="1"/>
</dbReference>
<evidence type="ECO:0000256" key="7">
    <source>
        <dbReference type="ARBA" id="ARBA00022490"/>
    </source>
</evidence>
<name>A0A518DID7_9BACT</name>
<dbReference type="InterPro" id="IPR026660">
    <property type="entry name" value="PRA-CH"/>
</dbReference>
<evidence type="ECO:0000256" key="5">
    <source>
        <dbReference type="ARBA" id="ARBA00007731"/>
    </source>
</evidence>
<dbReference type="Gene3D" id="3.10.20.810">
    <property type="entry name" value="Phosphoribosyl-AMP cyclohydrolase"/>
    <property type="match status" value="1"/>
</dbReference>
<evidence type="ECO:0000256" key="3">
    <source>
        <dbReference type="ARBA" id="ARBA00005169"/>
    </source>
</evidence>
<proteinExistence type="inferred from homology"/>
<dbReference type="NCBIfam" id="NF000768">
    <property type="entry name" value="PRK00051.1"/>
    <property type="match status" value="1"/>
</dbReference>
<protein>
    <recommendedName>
        <fullName evidence="11">Phosphoribosyl-AMP cyclohydrolase</fullName>
        <shortName evidence="11">PRA-CH</shortName>
        <ecNumber evidence="11">3.5.4.19</ecNumber>
    </recommendedName>
</protein>
<comment type="pathway">
    <text evidence="4">Amino-acid biosynthesis; L-histidine biosynthesis; L-histidine from 5-phospho-alpha-D-ribose 1-diphosphate: step 2/9.</text>
</comment>
<evidence type="ECO:0000259" key="12">
    <source>
        <dbReference type="Pfam" id="PF01502"/>
    </source>
</evidence>
<dbReference type="FunFam" id="3.10.20.810:FF:000001">
    <property type="entry name" value="Histidine biosynthesis bifunctional protein HisIE"/>
    <property type="match status" value="1"/>
</dbReference>
<evidence type="ECO:0000256" key="8">
    <source>
        <dbReference type="ARBA" id="ARBA00022605"/>
    </source>
</evidence>
<dbReference type="KEGG" id="pnd:Pla175_46550"/>
<comment type="catalytic activity">
    <reaction evidence="2">
        <text>1-(5-phospho-beta-D-ribosyl)-ATP + H2O = 1-(5-phospho-beta-D-ribosyl)-5'-AMP + diphosphate + H(+)</text>
        <dbReference type="Rhea" id="RHEA:22828"/>
        <dbReference type="ChEBI" id="CHEBI:15377"/>
        <dbReference type="ChEBI" id="CHEBI:15378"/>
        <dbReference type="ChEBI" id="CHEBI:33019"/>
        <dbReference type="ChEBI" id="CHEBI:59457"/>
        <dbReference type="ChEBI" id="CHEBI:73183"/>
        <dbReference type="EC" id="3.6.1.31"/>
    </reaction>
</comment>
<comment type="subcellular location">
    <subcellularLocation>
        <location evidence="11">Cytoplasm</location>
    </subcellularLocation>
</comment>
<dbReference type="EC" id="3.5.4.19" evidence="11"/>
<feature type="domain" description="Phosphoribosyl-AMP cyclohydrolase" evidence="12">
    <location>
        <begin position="34"/>
        <end position="108"/>
    </location>
</feature>
<dbReference type="InterPro" id="IPR002496">
    <property type="entry name" value="PRib_AMP_CycHydrolase_dom"/>
</dbReference>
<evidence type="ECO:0000256" key="9">
    <source>
        <dbReference type="ARBA" id="ARBA00022801"/>
    </source>
</evidence>
<dbReference type="GO" id="GO:0000287">
    <property type="term" value="F:magnesium ion binding"/>
    <property type="evidence" value="ECO:0007669"/>
    <property type="project" value="UniProtKB-UniRule"/>
</dbReference>
<sequence length="132" mass="14627">MDTPPLPNDAPAFADADSLLPAIAQDAQTGRVLMIAYMNREAYDLTLSTGWAVYYSRSRGALWRKGETSGNRQRVRRVLLDCDQDAILLQVDQEGGAACHQGYPSCFFREATPAGLRVVEQRVFDPSEVYGK</sequence>
<feature type="binding site" evidence="11">
    <location>
        <position position="82"/>
    </location>
    <ligand>
        <name>Zn(2+)</name>
        <dbReference type="ChEBI" id="CHEBI:29105"/>
        <note>ligand shared between dimeric partners</note>
    </ligand>
</feature>
<dbReference type="Pfam" id="PF01502">
    <property type="entry name" value="PRA-CH"/>
    <property type="match status" value="1"/>
</dbReference>
<evidence type="ECO:0000256" key="2">
    <source>
        <dbReference type="ARBA" id="ARBA00001460"/>
    </source>
</evidence>
<dbReference type="UniPathway" id="UPA00031">
    <property type="reaction ID" value="UER00008"/>
</dbReference>
<comment type="subunit">
    <text evidence="11">Homodimer.</text>
</comment>
<feature type="binding site" evidence="11">
    <location>
        <position position="85"/>
    </location>
    <ligand>
        <name>Mg(2+)</name>
        <dbReference type="ChEBI" id="CHEBI:18420"/>
    </ligand>
</feature>
<comment type="function">
    <text evidence="11">Catalyzes the hydrolysis of the adenine ring of phosphoribosyl-AMP.</text>
</comment>
<evidence type="ECO:0000256" key="11">
    <source>
        <dbReference type="HAMAP-Rule" id="MF_01021"/>
    </source>
</evidence>
<feature type="binding site" evidence="11">
    <location>
        <position position="81"/>
    </location>
    <ligand>
        <name>Mg(2+)</name>
        <dbReference type="ChEBI" id="CHEBI:18420"/>
    </ligand>
</feature>
<keyword evidence="11" id="KW-0460">Magnesium</keyword>
<evidence type="ECO:0000256" key="4">
    <source>
        <dbReference type="ARBA" id="ARBA00005204"/>
    </source>
</evidence>
<comment type="catalytic activity">
    <reaction evidence="1 11">
        <text>1-(5-phospho-beta-D-ribosyl)-5'-AMP + H2O = 1-(5-phospho-beta-D-ribosyl)-5-[(5-phospho-beta-D-ribosylamino)methylideneamino]imidazole-4-carboxamide</text>
        <dbReference type="Rhea" id="RHEA:20049"/>
        <dbReference type="ChEBI" id="CHEBI:15377"/>
        <dbReference type="ChEBI" id="CHEBI:58435"/>
        <dbReference type="ChEBI" id="CHEBI:59457"/>
        <dbReference type="EC" id="3.5.4.19"/>
    </reaction>
</comment>
<dbReference type="PANTHER" id="PTHR42945">
    <property type="entry name" value="HISTIDINE BIOSYNTHESIS BIFUNCTIONAL PROTEIN"/>
    <property type="match status" value="1"/>
</dbReference>
<dbReference type="GO" id="GO:0008270">
    <property type="term" value="F:zinc ion binding"/>
    <property type="evidence" value="ECO:0007669"/>
    <property type="project" value="UniProtKB-UniRule"/>
</dbReference>
<evidence type="ECO:0000256" key="10">
    <source>
        <dbReference type="ARBA" id="ARBA00023102"/>
    </source>
</evidence>
<dbReference type="PANTHER" id="PTHR42945:SF1">
    <property type="entry name" value="HISTIDINE BIOSYNTHESIS BIFUNCTIONAL PROTEIN HIS7"/>
    <property type="match status" value="1"/>
</dbReference>
<accession>A0A518DID7</accession>
<feature type="binding site" evidence="11">
    <location>
        <position position="83"/>
    </location>
    <ligand>
        <name>Mg(2+)</name>
        <dbReference type="ChEBI" id="CHEBI:18420"/>
    </ligand>
</feature>
<keyword evidence="7 11" id="KW-0963">Cytoplasm</keyword>
<evidence type="ECO:0000256" key="6">
    <source>
        <dbReference type="ARBA" id="ARBA00008299"/>
    </source>
</evidence>
<dbReference type="GO" id="GO:0000105">
    <property type="term" value="P:L-histidine biosynthetic process"/>
    <property type="evidence" value="ECO:0007669"/>
    <property type="project" value="UniProtKB-UniRule"/>
</dbReference>
<dbReference type="AlphaFoldDB" id="A0A518DID7"/>
<dbReference type="GO" id="GO:0005737">
    <property type="term" value="C:cytoplasm"/>
    <property type="evidence" value="ECO:0007669"/>
    <property type="project" value="UniProtKB-SubCell"/>
</dbReference>
<feature type="binding site" evidence="11">
    <location>
        <position position="106"/>
    </location>
    <ligand>
        <name>Zn(2+)</name>
        <dbReference type="ChEBI" id="CHEBI:29105"/>
        <note>ligand shared between dimeric partners</note>
    </ligand>
</feature>
<dbReference type="Proteomes" id="UP000317429">
    <property type="component" value="Chromosome"/>
</dbReference>
<evidence type="ECO:0000313" key="13">
    <source>
        <dbReference type="EMBL" id="QDU91235.1"/>
    </source>
</evidence>
<keyword evidence="14" id="KW-1185">Reference proteome</keyword>
<dbReference type="HAMAP" id="MF_01021">
    <property type="entry name" value="HisI"/>
    <property type="match status" value="1"/>
</dbReference>
<dbReference type="GO" id="GO:0004636">
    <property type="term" value="F:phosphoribosyl-ATP diphosphatase activity"/>
    <property type="evidence" value="ECO:0007669"/>
    <property type="project" value="UniProtKB-EC"/>
</dbReference>
<keyword evidence="11" id="KW-0479">Metal-binding</keyword>
<keyword evidence="10 11" id="KW-0368">Histidine biosynthesis</keyword>
<gene>
    <name evidence="11" type="primary">hisI</name>
    <name evidence="13" type="ORF">Pla175_46550</name>
</gene>
<organism evidence="13 14">
    <name type="scientific">Pirellulimonas nuda</name>
    <dbReference type="NCBI Taxonomy" id="2528009"/>
    <lineage>
        <taxon>Bacteria</taxon>
        <taxon>Pseudomonadati</taxon>
        <taxon>Planctomycetota</taxon>
        <taxon>Planctomycetia</taxon>
        <taxon>Pirellulales</taxon>
        <taxon>Lacipirellulaceae</taxon>
        <taxon>Pirellulimonas</taxon>
    </lineage>
</organism>
<feature type="binding site" evidence="11">
    <location>
        <position position="99"/>
    </location>
    <ligand>
        <name>Zn(2+)</name>
        <dbReference type="ChEBI" id="CHEBI:29105"/>
        <note>ligand shared between dimeric partners</note>
    </ligand>
</feature>
<comment type="similarity">
    <text evidence="5">In the C-terminal section; belongs to the PRA-PH family.</text>
</comment>
<dbReference type="OrthoDB" id="9795769at2"/>
<keyword evidence="9 11" id="KW-0378">Hydrolase</keyword>
<comment type="similarity">
    <text evidence="11">Belongs to the PRA-CH family.</text>
</comment>
<comment type="cofactor">
    <cofactor evidence="11">
        <name>Zn(2+)</name>
        <dbReference type="ChEBI" id="CHEBI:29105"/>
    </cofactor>
    <text evidence="11">Binds 1 zinc ion per subunit.</text>
</comment>
<evidence type="ECO:0000256" key="1">
    <source>
        <dbReference type="ARBA" id="ARBA00000024"/>
    </source>
</evidence>
<comment type="cofactor">
    <cofactor evidence="11">
        <name>Mg(2+)</name>
        <dbReference type="ChEBI" id="CHEBI:18420"/>
    </cofactor>
    <text evidence="11">Binds 1 Mg(2+) ion per subunit.</text>
</comment>
<dbReference type="RefSeq" id="WP_145291154.1">
    <property type="nucleotide sequence ID" value="NZ_CP036291.1"/>
</dbReference>
<comment type="pathway">
    <text evidence="3 11">Amino-acid biosynthesis; L-histidine biosynthesis; L-histidine from 5-phospho-alpha-D-ribose 1-diphosphate: step 3/9.</text>
</comment>
<dbReference type="GO" id="GO:0004635">
    <property type="term" value="F:phosphoribosyl-AMP cyclohydrolase activity"/>
    <property type="evidence" value="ECO:0007669"/>
    <property type="project" value="UniProtKB-UniRule"/>
</dbReference>